<dbReference type="InterPro" id="IPR014352">
    <property type="entry name" value="FERM/acyl-CoA-bd_prot_sf"/>
</dbReference>
<dbReference type="Gene3D" id="1.20.80.10">
    <property type="match status" value="1"/>
</dbReference>
<feature type="coiled-coil region" evidence="6">
    <location>
        <begin position="434"/>
        <end position="461"/>
    </location>
</feature>
<evidence type="ECO:0000256" key="2">
    <source>
        <dbReference type="ARBA" id="ARBA00004496"/>
    </source>
</evidence>
<evidence type="ECO:0000256" key="5">
    <source>
        <dbReference type="ARBA" id="ARBA00023054"/>
    </source>
</evidence>
<evidence type="ECO:0000313" key="8">
    <source>
        <dbReference type="EMBL" id="JAN68485.1"/>
    </source>
</evidence>
<feature type="compositionally biased region" description="Polar residues" evidence="7">
    <location>
        <begin position="840"/>
        <end position="861"/>
    </location>
</feature>
<dbReference type="InterPro" id="IPR047176">
    <property type="entry name" value="FRMD4A/B"/>
</dbReference>
<dbReference type="GO" id="GO:0005737">
    <property type="term" value="C:cytoplasm"/>
    <property type="evidence" value="ECO:0007669"/>
    <property type="project" value="UniProtKB-SubCell"/>
</dbReference>
<feature type="region of interest" description="Disordered" evidence="7">
    <location>
        <begin position="389"/>
        <end position="421"/>
    </location>
</feature>
<dbReference type="Pfam" id="PF09380">
    <property type="entry name" value="FERM_C"/>
    <property type="match status" value="1"/>
</dbReference>
<dbReference type="CDD" id="cd13191">
    <property type="entry name" value="FERM_C_FRMD4A_FRMD4B"/>
    <property type="match status" value="1"/>
</dbReference>
<dbReference type="InterPro" id="IPR019749">
    <property type="entry name" value="Band_41_domain"/>
</dbReference>
<dbReference type="InterPro" id="IPR018979">
    <property type="entry name" value="FERM_N"/>
</dbReference>
<keyword evidence="3" id="KW-0963">Cytoplasm</keyword>
<dbReference type="SUPFAM" id="SSF54236">
    <property type="entry name" value="Ubiquitin-like"/>
    <property type="match status" value="1"/>
</dbReference>
<dbReference type="Pfam" id="PF00373">
    <property type="entry name" value="FERM_M"/>
    <property type="match status" value="1"/>
</dbReference>
<sequence length="1227" mass="137761">MTQDERRQTSADRATRRAELLVQPNLLSSDLLDLVTSQVALKEKEFFGLAYFDETGHYSWLQYDRRVLDHEFPKKNALPLSVHHHLQQLQPNNNHGNKCALVLYFLIKFYVESISLLRNSHTVEHFYLQLRSMVFKDQLEVGSDSVCILAAWALQAAYGDYVDDLTARNHLKKSPILPVSALKEHQSLSECEDRVIENYKTLVGHSRGQVIVNYLSKVESLPNYGVHYYSVTDKRNTPWYLGISYKGIAQYDYSDRRHPRRIFQWKQLENLYFRDRKFSIEVHDPKRVHAVHSSLYACPESPDLVEDGLTEALPEDSAQVSVNRRLQAGTISVIVWFGQTQALTKNIWHMAICQHQFYLDRRNSKARQLKARNLNDIALDLSKSSTSLSLSTASSNSQSNLSHSGSTLSLNGKMGQTPEVEESEAARAARMEIVSALKSRKSAMEEKLKAKIDELKKLCLEEGALSGQLPPEYPLNPGEALPTIRRRVGTSFTLPENLLNKAKSSKEESLAAMELEYEIQRKITSAALRLANDGSPSKAVKRQRKMIYQQSLQQLKDIETKLRSLRLAEMYNSTQAQPQVPVTTTSPWSKAKKKPRPNGGSDATLDEEAGFIQTETSLDGHDLYLDDHGVNLSPAVTQQHGTNHHNHHHHHQPLTATPMRRDRSLSPTQVPVSSSVPCSVLRSEQMPRSAPSSPQKNRHANSAMYQHQQQYTNGYSNHHHHHPHHPELRRETSGGYTPNTPMMRSSYRTKQYLTLTSSQSTPPYVIQDMSWDPHHHNGMAANRVGCPQLIGIDPSAGGGLYNIARQRASHDFPTHASMDDLEVIGLRRLTGASSDHSDQTPRSLMTSAQHSPAQDSNPNTSADFEWDFGDENAPATRRLDQLVHHRFGSLDRRRRLMNASMDADAKSCAKQVAYEGSRSMDELDGPSPLTVDVIDGSSIGPRFGNRGMRKASSSSSNQSSSYNEPELTLLPNQTYPDYPDFGASIRERSGSSSRMETVFDIDSAVYTRMSNNLSVTSLHSNKKKEKDWYETSLDSPVPGRKSKMNGTLTDKPPASLPPASTSNSSAPTPTMGNGTSTVRAQPVRLAEPGQEDSFDFETVVPFESPKNLELIAPGKFEPYREVSKPFETSDIYKYSAKYRQQQTKGLYQPLTPLACHPMNSARGGGGSHAADTNSLGENHTIFFFCFIFFFFCCKENVFVDLYLIDRTCLDSFVPSFHEIPVPVSRLS</sequence>
<dbReference type="GO" id="GO:0070161">
    <property type="term" value="C:anchoring junction"/>
    <property type="evidence" value="ECO:0007669"/>
    <property type="project" value="UniProtKB-SubCell"/>
</dbReference>
<feature type="compositionally biased region" description="Low complexity" evidence="7">
    <location>
        <begin position="1057"/>
        <end position="1070"/>
    </location>
</feature>
<dbReference type="Gene3D" id="3.10.20.90">
    <property type="entry name" value="Phosphatidylinositol 3-kinase Catalytic Subunit, Chain A, domain 1"/>
    <property type="match status" value="1"/>
</dbReference>
<evidence type="ECO:0000256" key="7">
    <source>
        <dbReference type="SAM" id="MobiDB-lite"/>
    </source>
</evidence>
<dbReference type="Pfam" id="PF09379">
    <property type="entry name" value="FERM_N"/>
    <property type="match status" value="1"/>
</dbReference>
<dbReference type="EMBL" id="GDIQ01026252">
    <property type="protein sequence ID" value="JAN68485.1"/>
    <property type="molecule type" value="Transcribed_RNA"/>
</dbReference>
<feature type="region of interest" description="Disordered" evidence="7">
    <location>
        <begin position="633"/>
        <end position="743"/>
    </location>
</feature>
<feature type="compositionally biased region" description="Basic residues" evidence="7">
    <location>
        <begin position="642"/>
        <end position="652"/>
    </location>
</feature>
<dbReference type="SUPFAM" id="SSF50729">
    <property type="entry name" value="PH domain-like"/>
    <property type="match status" value="1"/>
</dbReference>
<evidence type="ECO:0000256" key="1">
    <source>
        <dbReference type="ARBA" id="ARBA00004282"/>
    </source>
</evidence>
<feature type="compositionally biased region" description="Low complexity" evidence="7">
    <location>
        <begin position="952"/>
        <end position="961"/>
    </location>
</feature>
<dbReference type="SMART" id="SM00295">
    <property type="entry name" value="B41"/>
    <property type="match status" value="1"/>
</dbReference>
<reference evidence="8" key="1">
    <citation type="submission" date="2015-10" db="EMBL/GenBank/DDBJ databases">
        <title>EvidentialGene: Evidence-directed Construction of Complete mRNA Transcriptomes without Genomes.</title>
        <authorList>
            <person name="Gilbert D.G."/>
        </authorList>
    </citation>
    <scope>NUCLEOTIDE SEQUENCE</scope>
</reference>
<dbReference type="PANTHER" id="PTHR46079:SF2">
    <property type="entry name" value="FERM DOMAIN-CONTAINING PROTEIN"/>
    <property type="match status" value="1"/>
</dbReference>
<dbReference type="InterPro" id="IPR018980">
    <property type="entry name" value="FERM_PH-like_C"/>
</dbReference>
<feature type="compositionally biased region" description="Low complexity" evidence="7">
    <location>
        <begin position="573"/>
        <end position="587"/>
    </location>
</feature>
<dbReference type="PROSITE" id="PS50057">
    <property type="entry name" value="FERM_3"/>
    <property type="match status" value="1"/>
</dbReference>
<dbReference type="PANTHER" id="PTHR46079">
    <property type="entry name" value="FERM DOMAIN-CONTAINING PROTEIN 4"/>
    <property type="match status" value="1"/>
</dbReference>
<dbReference type="InterPro" id="IPR041785">
    <property type="entry name" value="FRMD4A/B_FERM_C"/>
</dbReference>
<dbReference type="GO" id="GO:0071944">
    <property type="term" value="C:cell periphery"/>
    <property type="evidence" value="ECO:0007669"/>
    <property type="project" value="UniProtKB-ARBA"/>
</dbReference>
<dbReference type="GO" id="GO:0048731">
    <property type="term" value="P:system development"/>
    <property type="evidence" value="ECO:0007669"/>
    <property type="project" value="UniProtKB-ARBA"/>
</dbReference>
<accession>A0A0P5I161</accession>
<feature type="compositionally biased region" description="Polar residues" evidence="7">
    <location>
        <begin position="703"/>
        <end position="716"/>
    </location>
</feature>
<dbReference type="InterPro" id="IPR035963">
    <property type="entry name" value="FERM_2"/>
</dbReference>
<dbReference type="SMART" id="SM01196">
    <property type="entry name" value="FERM_C"/>
    <property type="match status" value="1"/>
</dbReference>
<proteinExistence type="predicted"/>
<dbReference type="GO" id="GO:0090162">
    <property type="term" value="P:establishment of epithelial cell polarity"/>
    <property type="evidence" value="ECO:0007669"/>
    <property type="project" value="InterPro"/>
</dbReference>
<feature type="compositionally biased region" description="Low complexity" evidence="7">
    <location>
        <begin position="389"/>
        <end position="411"/>
    </location>
</feature>
<feature type="region of interest" description="Disordered" evidence="7">
    <location>
        <begin position="832"/>
        <end position="861"/>
    </location>
</feature>
<comment type="subcellular location">
    <subcellularLocation>
        <location evidence="1">Cell junction</location>
    </subcellularLocation>
    <subcellularLocation>
        <location evidence="2">Cytoplasm</location>
    </subcellularLocation>
</comment>
<dbReference type="AlphaFoldDB" id="A0A0P5I161"/>
<feature type="compositionally biased region" description="Low complexity" evidence="7">
    <location>
        <begin position="665"/>
        <end position="683"/>
    </location>
</feature>
<name>A0A0P5I161_9CRUS</name>
<dbReference type="OrthoDB" id="10063592at2759"/>
<keyword evidence="4" id="KW-0965">Cell junction</keyword>
<dbReference type="Pfam" id="PF11819">
    <property type="entry name" value="CUPID"/>
    <property type="match status" value="1"/>
</dbReference>
<dbReference type="InterPro" id="IPR000299">
    <property type="entry name" value="FERM_domain"/>
</dbReference>
<evidence type="ECO:0000256" key="4">
    <source>
        <dbReference type="ARBA" id="ARBA00022949"/>
    </source>
</evidence>
<keyword evidence="5 6" id="KW-0175">Coiled coil</keyword>
<organism evidence="8">
    <name type="scientific">Daphnia magna</name>
    <dbReference type="NCBI Taxonomy" id="35525"/>
    <lineage>
        <taxon>Eukaryota</taxon>
        <taxon>Metazoa</taxon>
        <taxon>Ecdysozoa</taxon>
        <taxon>Arthropoda</taxon>
        <taxon>Crustacea</taxon>
        <taxon>Branchiopoda</taxon>
        <taxon>Diplostraca</taxon>
        <taxon>Cladocera</taxon>
        <taxon>Anomopoda</taxon>
        <taxon>Daphniidae</taxon>
        <taxon>Daphnia</taxon>
    </lineage>
</organism>
<feature type="region of interest" description="Disordered" evidence="7">
    <location>
        <begin position="1017"/>
        <end position="1076"/>
    </location>
</feature>
<dbReference type="SUPFAM" id="SSF47031">
    <property type="entry name" value="Second domain of FERM"/>
    <property type="match status" value="1"/>
</dbReference>
<evidence type="ECO:0000256" key="3">
    <source>
        <dbReference type="ARBA" id="ARBA00022490"/>
    </source>
</evidence>
<dbReference type="InterPro" id="IPR021774">
    <property type="entry name" value="CUPID"/>
</dbReference>
<feature type="region of interest" description="Disordered" evidence="7">
    <location>
        <begin position="935"/>
        <end position="973"/>
    </location>
</feature>
<feature type="region of interest" description="Disordered" evidence="7">
    <location>
        <begin position="573"/>
        <end position="605"/>
    </location>
</feature>
<dbReference type="InterPro" id="IPR029071">
    <property type="entry name" value="Ubiquitin-like_domsf"/>
</dbReference>
<protein>
    <submittedName>
        <fullName evidence="8">FERM domain-containing protein 4B</fullName>
    </submittedName>
</protein>
<dbReference type="CDD" id="cd14473">
    <property type="entry name" value="FERM_B-lobe"/>
    <property type="match status" value="1"/>
</dbReference>
<dbReference type="InterPro" id="IPR019748">
    <property type="entry name" value="FERM_central"/>
</dbReference>
<dbReference type="GO" id="GO:0009887">
    <property type="term" value="P:animal organ morphogenesis"/>
    <property type="evidence" value="ECO:0007669"/>
    <property type="project" value="UniProtKB-ARBA"/>
</dbReference>
<dbReference type="Gene3D" id="2.30.29.30">
    <property type="entry name" value="Pleckstrin-homology domain (PH domain)/Phosphotyrosine-binding domain (PTB)"/>
    <property type="match status" value="1"/>
</dbReference>
<dbReference type="InterPro" id="IPR011993">
    <property type="entry name" value="PH-like_dom_sf"/>
</dbReference>
<feature type="compositionally biased region" description="Polar residues" evidence="7">
    <location>
        <begin position="734"/>
        <end position="743"/>
    </location>
</feature>
<evidence type="ECO:0000256" key="6">
    <source>
        <dbReference type="SAM" id="Coils"/>
    </source>
</evidence>